<dbReference type="FunFam" id="3.40.50.300:FF:000008">
    <property type="entry name" value="ATP-dependent RNA helicase RhlB"/>
    <property type="match status" value="1"/>
</dbReference>
<dbReference type="AlphaFoldDB" id="A0AAV7XQP3"/>
<comment type="caution">
    <text evidence="12">The sequence shown here is derived from an EMBL/GenBank/DDBJ whole genome shotgun (WGS) entry which is preliminary data.</text>
</comment>
<dbReference type="GO" id="GO:0016787">
    <property type="term" value="F:hydrolase activity"/>
    <property type="evidence" value="ECO:0007669"/>
    <property type="project" value="UniProtKB-KW"/>
</dbReference>
<keyword evidence="5 8" id="KW-0067">ATP-binding</keyword>
<keyword evidence="4 8" id="KW-0347">Helicase</keyword>
<evidence type="ECO:0000256" key="3">
    <source>
        <dbReference type="ARBA" id="ARBA00022801"/>
    </source>
</evidence>
<evidence type="ECO:0000256" key="9">
    <source>
        <dbReference type="SAM" id="MobiDB-lite"/>
    </source>
</evidence>
<dbReference type="PROSITE" id="PS51192">
    <property type="entry name" value="HELICASE_ATP_BIND_1"/>
    <property type="match status" value="1"/>
</dbReference>
<proteinExistence type="inferred from homology"/>
<feature type="domain" description="Helicase C-terminal" evidence="11">
    <location>
        <begin position="478"/>
        <end position="639"/>
    </location>
</feature>
<dbReference type="InterPro" id="IPR011545">
    <property type="entry name" value="DEAD/DEAH_box_helicase_dom"/>
</dbReference>
<dbReference type="InterPro" id="IPR027417">
    <property type="entry name" value="P-loop_NTPase"/>
</dbReference>
<evidence type="ECO:0000256" key="8">
    <source>
        <dbReference type="RuleBase" id="RU000492"/>
    </source>
</evidence>
<evidence type="ECO:0000256" key="1">
    <source>
        <dbReference type="ARBA" id="ARBA00012552"/>
    </source>
</evidence>
<dbReference type="Proteomes" id="UP001075354">
    <property type="component" value="Chromosome 6"/>
</dbReference>
<evidence type="ECO:0000256" key="6">
    <source>
        <dbReference type="ARBA" id="ARBA00047984"/>
    </source>
</evidence>
<comment type="similarity">
    <text evidence="8">Belongs to the DEAD box helicase family.</text>
</comment>
<dbReference type="SUPFAM" id="SSF54791">
    <property type="entry name" value="Eukaryotic type KH-domain (KH-domain type I)"/>
    <property type="match status" value="1"/>
</dbReference>
<dbReference type="Pfam" id="PF00270">
    <property type="entry name" value="DEAD"/>
    <property type="match status" value="1"/>
</dbReference>
<feature type="region of interest" description="Disordered" evidence="9">
    <location>
        <begin position="1"/>
        <end position="84"/>
    </location>
</feature>
<dbReference type="InterPro" id="IPR000629">
    <property type="entry name" value="RNA-helicase_DEAD-box_CS"/>
</dbReference>
<dbReference type="GO" id="GO:0005524">
    <property type="term" value="F:ATP binding"/>
    <property type="evidence" value="ECO:0007669"/>
    <property type="project" value="UniProtKB-KW"/>
</dbReference>
<keyword evidence="3 8" id="KW-0378">Hydrolase</keyword>
<reference evidence="12" key="1">
    <citation type="submission" date="2022-12" db="EMBL/GenBank/DDBJ databases">
        <title>Chromosome-level genome assembly of the bean flower thrips Megalurothrips usitatus.</title>
        <authorList>
            <person name="Ma L."/>
            <person name="Liu Q."/>
            <person name="Li H."/>
            <person name="Cai W."/>
        </authorList>
    </citation>
    <scope>NUCLEOTIDE SEQUENCE</scope>
    <source>
        <strain evidence="12">Cailab_2022a</strain>
    </source>
</reference>
<dbReference type="EMBL" id="JAPTSV010000006">
    <property type="protein sequence ID" value="KAJ1526793.1"/>
    <property type="molecule type" value="Genomic_DNA"/>
</dbReference>
<dbReference type="Gene3D" id="3.30.1370.10">
    <property type="entry name" value="K Homology domain, type 1"/>
    <property type="match status" value="1"/>
</dbReference>
<evidence type="ECO:0000256" key="7">
    <source>
        <dbReference type="PROSITE-ProRule" id="PRU00117"/>
    </source>
</evidence>
<evidence type="ECO:0000259" key="10">
    <source>
        <dbReference type="PROSITE" id="PS51192"/>
    </source>
</evidence>
<protein>
    <recommendedName>
        <fullName evidence="1">RNA helicase</fullName>
        <ecNumber evidence="1">3.6.4.13</ecNumber>
    </recommendedName>
</protein>
<evidence type="ECO:0000259" key="11">
    <source>
        <dbReference type="PROSITE" id="PS51194"/>
    </source>
</evidence>
<keyword evidence="13" id="KW-1185">Reference proteome</keyword>
<dbReference type="GO" id="GO:0031047">
    <property type="term" value="P:regulatory ncRNA-mediated gene silencing"/>
    <property type="evidence" value="ECO:0007669"/>
    <property type="project" value="UniProtKB-ARBA"/>
</dbReference>
<dbReference type="InterPro" id="IPR001650">
    <property type="entry name" value="Helicase_C-like"/>
</dbReference>
<evidence type="ECO:0000256" key="2">
    <source>
        <dbReference type="ARBA" id="ARBA00022741"/>
    </source>
</evidence>
<evidence type="ECO:0000256" key="5">
    <source>
        <dbReference type="ARBA" id="ARBA00022840"/>
    </source>
</evidence>
<evidence type="ECO:0000313" key="13">
    <source>
        <dbReference type="Proteomes" id="UP001075354"/>
    </source>
</evidence>
<dbReference type="Gene3D" id="3.40.50.300">
    <property type="entry name" value="P-loop containing nucleotide triphosphate hydrolases"/>
    <property type="match status" value="2"/>
</dbReference>
<dbReference type="PANTHER" id="PTHR47958">
    <property type="entry name" value="ATP-DEPENDENT RNA HELICASE DBP3"/>
    <property type="match status" value="1"/>
</dbReference>
<dbReference type="SUPFAM" id="SSF52540">
    <property type="entry name" value="P-loop containing nucleoside triphosphate hydrolases"/>
    <property type="match status" value="1"/>
</dbReference>
<dbReference type="PROSITE" id="PS00039">
    <property type="entry name" value="DEAD_ATP_HELICASE"/>
    <property type="match status" value="1"/>
</dbReference>
<feature type="compositionally biased region" description="Gly residues" evidence="9">
    <location>
        <begin position="1"/>
        <end position="12"/>
    </location>
</feature>
<dbReference type="CDD" id="cd22430">
    <property type="entry name" value="KH-I_DDX43_DDX53"/>
    <property type="match status" value="1"/>
</dbReference>
<feature type="compositionally biased region" description="Basic and acidic residues" evidence="9">
    <location>
        <begin position="43"/>
        <end position="76"/>
    </location>
</feature>
<dbReference type="InterPro" id="IPR036612">
    <property type="entry name" value="KH_dom_type_1_sf"/>
</dbReference>
<gene>
    <name evidence="12" type="ORF">ONE63_008364</name>
</gene>
<dbReference type="CDD" id="cd17958">
    <property type="entry name" value="DEADc_DDX43_DDX53"/>
    <property type="match status" value="1"/>
</dbReference>
<feature type="compositionally biased region" description="Low complexity" evidence="9">
    <location>
        <begin position="13"/>
        <end position="28"/>
    </location>
</feature>
<dbReference type="FunFam" id="3.40.50.300:FF:000079">
    <property type="entry name" value="probable ATP-dependent RNA helicase DDX17"/>
    <property type="match status" value="1"/>
</dbReference>
<dbReference type="SMART" id="SM00487">
    <property type="entry name" value="DEXDc"/>
    <property type="match status" value="1"/>
</dbReference>
<evidence type="ECO:0000313" key="12">
    <source>
        <dbReference type="EMBL" id="KAJ1526793.1"/>
    </source>
</evidence>
<dbReference type="InterPro" id="IPR004087">
    <property type="entry name" value="KH_dom"/>
</dbReference>
<organism evidence="12 13">
    <name type="scientific">Megalurothrips usitatus</name>
    <name type="common">bean blossom thrips</name>
    <dbReference type="NCBI Taxonomy" id="439358"/>
    <lineage>
        <taxon>Eukaryota</taxon>
        <taxon>Metazoa</taxon>
        <taxon>Ecdysozoa</taxon>
        <taxon>Arthropoda</taxon>
        <taxon>Hexapoda</taxon>
        <taxon>Insecta</taxon>
        <taxon>Pterygota</taxon>
        <taxon>Neoptera</taxon>
        <taxon>Paraneoptera</taxon>
        <taxon>Thysanoptera</taxon>
        <taxon>Terebrantia</taxon>
        <taxon>Thripoidea</taxon>
        <taxon>Thripidae</taxon>
        <taxon>Megalurothrips</taxon>
    </lineage>
</organism>
<dbReference type="SMART" id="SM00490">
    <property type="entry name" value="HELICc"/>
    <property type="match status" value="1"/>
</dbReference>
<feature type="compositionally biased region" description="Gly residues" evidence="9">
    <location>
        <begin position="667"/>
        <end position="694"/>
    </location>
</feature>
<feature type="domain" description="Helicase ATP-binding" evidence="10">
    <location>
        <begin position="291"/>
        <end position="466"/>
    </location>
</feature>
<dbReference type="GO" id="GO:0003724">
    <property type="term" value="F:RNA helicase activity"/>
    <property type="evidence" value="ECO:0007669"/>
    <property type="project" value="UniProtKB-EC"/>
</dbReference>
<dbReference type="PROSITE" id="PS50084">
    <property type="entry name" value="KH_TYPE_1"/>
    <property type="match status" value="1"/>
</dbReference>
<feature type="compositionally biased region" description="Basic and acidic residues" evidence="9">
    <location>
        <begin position="646"/>
        <end position="666"/>
    </location>
</feature>
<dbReference type="Pfam" id="PF00271">
    <property type="entry name" value="Helicase_C"/>
    <property type="match status" value="1"/>
</dbReference>
<dbReference type="SMART" id="SM00322">
    <property type="entry name" value="KH"/>
    <property type="match status" value="1"/>
</dbReference>
<keyword evidence="7" id="KW-0694">RNA-binding</keyword>
<dbReference type="CDD" id="cd18787">
    <property type="entry name" value="SF2_C_DEAD"/>
    <property type="match status" value="1"/>
</dbReference>
<dbReference type="GO" id="GO:0003723">
    <property type="term" value="F:RNA binding"/>
    <property type="evidence" value="ECO:0007669"/>
    <property type="project" value="UniProtKB-UniRule"/>
</dbReference>
<sequence>MSDDWGGSGGGSAWNDGGSSNDNGWQDSFRGRTRGGRGGRGGRRNDRGNWRSDNENTDSDRTQGWGRDRGNDHGDDSSTTMNVDSQYLGRIIGRGGSKINELQDQSGARIKVNRDDATVVLTGSSEAQQRAKEMIEELVSSDNRRGGGGGYGGSGGGGGGGGGYGGGGGGGGGYGGGGAWNPSEAPLIDWDAVNREHDAAREKHLATLPPLVKDFYQEDPEIANMSEEDAENYRLASNNIQVAYVFKDTGRRPIPNPVKTFEHAFSNFPDILTEIYKQGFQKPSPIQCQAWPILLRGQDMIGISQTGSGKTLAFLLPALIHIDNQPAPRSERGGANCLILAPTRELALQIEKEVNKYNYRDIKCVCVYGGGDRRAQMGKVNRGVEIIIATPGRLNDLCAAGVINVASVTYLVLDEADRMLDMGFEPQIRKTLIDIRPDRQTVMTSATWPEGVRRLAQSYMKNPVQVFIGTLDLAACHSVTQVIEMIPEEEKHDRLIEFFHNMKEDDKVIVFVGKKTRADELSSEMALQNVNVQSIHGDRDQADREQALEDIKNGEVRILIATDVASRGIDIGDVTHIINYDFPRNIEEYVHRVGRTGRAGKTGTAITYFTRSDWGNAKDLIPILEEANQEVPDELRDMVERYEAMKERRARDGGDRRGGGRGRRDGGGGGWGGDGGGGRSGGWGGGGGGGRNRW</sequence>
<feature type="compositionally biased region" description="Basic residues" evidence="9">
    <location>
        <begin position="31"/>
        <end position="42"/>
    </location>
</feature>
<name>A0AAV7XQP3_9NEOP</name>
<dbReference type="InterPro" id="IPR014001">
    <property type="entry name" value="Helicase_ATP-bd"/>
</dbReference>
<dbReference type="PROSITE" id="PS51194">
    <property type="entry name" value="HELICASE_CTER"/>
    <property type="match status" value="1"/>
</dbReference>
<feature type="region of interest" description="Disordered" evidence="9">
    <location>
        <begin position="646"/>
        <end position="694"/>
    </location>
</feature>
<dbReference type="EC" id="3.6.4.13" evidence="1"/>
<keyword evidence="2 8" id="KW-0547">Nucleotide-binding</keyword>
<dbReference type="InterPro" id="IPR004088">
    <property type="entry name" value="KH_dom_type_1"/>
</dbReference>
<accession>A0AAV7XQP3</accession>
<dbReference type="Pfam" id="PF00013">
    <property type="entry name" value="KH_1"/>
    <property type="match status" value="1"/>
</dbReference>
<evidence type="ECO:0000256" key="4">
    <source>
        <dbReference type="ARBA" id="ARBA00022806"/>
    </source>
</evidence>
<comment type="catalytic activity">
    <reaction evidence="6">
        <text>ATP + H2O = ADP + phosphate + H(+)</text>
        <dbReference type="Rhea" id="RHEA:13065"/>
        <dbReference type="ChEBI" id="CHEBI:15377"/>
        <dbReference type="ChEBI" id="CHEBI:15378"/>
        <dbReference type="ChEBI" id="CHEBI:30616"/>
        <dbReference type="ChEBI" id="CHEBI:43474"/>
        <dbReference type="ChEBI" id="CHEBI:456216"/>
        <dbReference type="EC" id="3.6.4.13"/>
    </reaction>
</comment>